<evidence type="ECO:0000256" key="5">
    <source>
        <dbReference type="ARBA" id="ARBA00023163"/>
    </source>
</evidence>
<name>A0A3S1AJ14_9CYAN</name>
<evidence type="ECO:0000313" key="7">
    <source>
        <dbReference type="EMBL" id="RUT02041.1"/>
    </source>
</evidence>
<accession>A0A3S1AJ14</accession>
<keyword evidence="5" id="KW-0804">Transcription</keyword>
<evidence type="ECO:0000256" key="3">
    <source>
        <dbReference type="ARBA" id="ARBA00023015"/>
    </source>
</evidence>
<keyword evidence="2" id="KW-0615">Plasmid copy control</keyword>
<dbReference type="AlphaFoldDB" id="A0A3S1AJ14"/>
<evidence type="ECO:0000256" key="4">
    <source>
        <dbReference type="ARBA" id="ARBA00023125"/>
    </source>
</evidence>
<keyword evidence="3" id="KW-0805">Transcription regulation</keyword>
<reference evidence="7" key="2">
    <citation type="journal article" date="2019" name="Genome Biol. Evol.">
        <title>Day and night: Metabolic profiles and evolutionary relationships of six axenic non-marine cyanobacteria.</title>
        <authorList>
            <person name="Will S.E."/>
            <person name="Henke P."/>
            <person name="Boedeker C."/>
            <person name="Huang S."/>
            <person name="Brinkmann H."/>
            <person name="Rohde M."/>
            <person name="Jarek M."/>
            <person name="Friedl T."/>
            <person name="Seufert S."/>
            <person name="Schumacher M."/>
            <person name="Overmann J."/>
            <person name="Neumann-Schaal M."/>
            <person name="Petersen J."/>
        </authorList>
    </citation>
    <scope>NUCLEOTIDE SEQUENCE [LARGE SCALE GENOMIC DNA]</scope>
    <source>
        <strain evidence="7">PCC 7102</strain>
    </source>
</reference>
<dbReference type="InterPro" id="IPR019661">
    <property type="entry name" value="RepA2"/>
</dbReference>
<sequence>MVKLAPVSRSSDGVEQIKVFLKAEEREQLRQMCQEKGITMTHLARQLLVAWASVQNDNQSKAS</sequence>
<evidence type="ECO:0000313" key="8">
    <source>
        <dbReference type="Proteomes" id="UP000271624"/>
    </source>
</evidence>
<keyword evidence="4" id="KW-0238">DNA-binding</keyword>
<evidence type="ECO:0000256" key="1">
    <source>
        <dbReference type="ARBA" id="ARBA00022491"/>
    </source>
</evidence>
<reference evidence="7" key="1">
    <citation type="submission" date="2018-12" db="EMBL/GenBank/DDBJ databases">
        <authorList>
            <person name="Will S."/>
            <person name="Neumann-Schaal M."/>
            <person name="Henke P."/>
        </authorList>
    </citation>
    <scope>NUCLEOTIDE SEQUENCE</scope>
    <source>
        <strain evidence="7">PCC 7102</strain>
    </source>
</reference>
<dbReference type="Pfam" id="PF10723">
    <property type="entry name" value="RepB-RCR_reg"/>
    <property type="match status" value="1"/>
</dbReference>
<organism evidence="7 8">
    <name type="scientific">Dulcicalothrix desertica PCC 7102</name>
    <dbReference type="NCBI Taxonomy" id="232991"/>
    <lineage>
        <taxon>Bacteria</taxon>
        <taxon>Bacillati</taxon>
        <taxon>Cyanobacteriota</taxon>
        <taxon>Cyanophyceae</taxon>
        <taxon>Nostocales</taxon>
        <taxon>Calotrichaceae</taxon>
        <taxon>Dulcicalothrix</taxon>
    </lineage>
</organism>
<evidence type="ECO:0000256" key="2">
    <source>
        <dbReference type="ARBA" id="ARBA00022689"/>
    </source>
</evidence>
<dbReference type="GO" id="GO:0006276">
    <property type="term" value="P:plasmid maintenance"/>
    <property type="evidence" value="ECO:0007669"/>
    <property type="project" value="UniProtKB-KW"/>
</dbReference>
<evidence type="ECO:0000256" key="6">
    <source>
        <dbReference type="ARBA" id="ARBA00031853"/>
    </source>
</evidence>
<dbReference type="EMBL" id="RSCL01000017">
    <property type="protein sequence ID" value="RUT02041.1"/>
    <property type="molecule type" value="Genomic_DNA"/>
</dbReference>
<dbReference type="Proteomes" id="UP000271624">
    <property type="component" value="Unassembled WGS sequence"/>
</dbReference>
<comment type="caution">
    <text evidence="7">The sequence shown here is derived from an EMBL/GenBank/DDBJ whole genome shotgun (WGS) entry which is preliminary data.</text>
</comment>
<dbReference type="GO" id="GO:0003677">
    <property type="term" value="F:DNA binding"/>
    <property type="evidence" value="ECO:0007669"/>
    <property type="project" value="UniProtKB-KW"/>
</dbReference>
<protein>
    <recommendedName>
        <fullName evidence="6">Protein CopB</fullName>
    </recommendedName>
</protein>
<proteinExistence type="predicted"/>
<gene>
    <name evidence="7" type="ORF">DSM106972_061160</name>
</gene>
<keyword evidence="8" id="KW-1185">Reference proteome</keyword>
<keyword evidence="1" id="KW-0678">Repressor</keyword>